<comment type="subcellular location">
    <subcellularLocation>
        <location evidence="1">Cell membrane</location>
        <topology evidence="1">Multi-pass membrane protein</topology>
    </subcellularLocation>
    <subcellularLocation>
        <location evidence="10">Membrane</location>
        <topology evidence="10">Multi-pass membrane protein</topology>
    </subcellularLocation>
</comment>
<evidence type="ECO:0000313" key="12">
    <source>
        <dbReference type="Proteomes" id="UP000287033"/>
    </source>
</evidence>
<keyword evidence="3" id="KW-1003">Cell membrane</keyword>
<evidence type="ECO:0000256" key="5">
    <source>
        <dbReference type="ARBA" id="ARBA00022989"/>
    </source>
</evidence>
<organism evidence="11 12">
    <name type="scientific">Chiloscyllium punctatum</name>
    <name type="common">Brownbanded bambooshark</name>
    <name type="synonym">Hemiscyllium punctatum</name>
    <dbReference type="NCBI Taxonomy" id="137246"/>
    <lineage>
        <taxon>Eukaryota</taxon>
        <taxon>Metazoa</taxon>
        <taxon>Chordata</taxon>
        <taxon>Craniata</taxon>
        <taxon>Vertebrata</taxon>
        <taxon>Chondrichthyes</taxon>
        <taxon>Elasmobranchii</taxon>
        <taxon>Galeomorphii</taxon>
        <taxon>Galeoidea</taxon>
        <taxon>Orectolobiformes</taxon>
        <taxon>Hemiscylliidae</taxon>
        <taxon>Chiloscyllium</taxon>
    </lineage>
</organism>
<dbReference type="Proteomes" id="UP000287033">
    <property type="component" value="Unassembled WGS sequence"/>
</dbReference>
<evidence type="ECO:0000256" key="6">
    <source>
        <dbReference type="ARBA" id="ARBA00023136"/>
    </source>
</evidence>
<sequence length="271" mass="30555">MLSYKYQGAQVNCLFKYILFTLNIIFWVAGAGLLAITFWAWNEKGVLKIQSITELKGFDPVWVVLVVGSVTFILGFAGCIGALRENICLLKFFSITIGTIFTVELVAGILAFVFQDTVKEHVQKFIRDNIKVYRDDIDLQNLIDAVQKYMQCCGAAGPDDWDSNLYFNCSKENTSRERCGVPFSCCLPDPAQNVVNTQCGYDIRSQNKNAIKDSLIIYTKGCVQAFEDWLPKNIYFVAGAFLVIALLQMFSIYLARSLISDIEALKAGWRY</sequence>
<feature type="disulfide bond" evidence="9">
    <location>
        <begin position="153"/>
        <end position="169"/>
    </location>
</feature>
<dbReference type="AlphaFoldDB" id="A0A401T2R1"/>
<dbReference type="PROSITE" id="PS00421">
    <property type="entry name" value="TM4_1"/>
    <property type="match status" value="1"/>
</dbReference>
<dbReference type="CDD" id="cd03159">
    <property type="entry name" value="TM4SF9_like_LEL"/>
    <property type="match status" value="1"/>
</dbReference>
<dbReference type="FunFam" id="1.10.1450.10:FF:000001">
    <property type="entry name" value="Tetraspanin"/>
    <property type="match status" value="1"/>
</dbReference>
<dbReference type="InterPro" id="IPR008952">
    <property type="entry name" value="Tetraspanin_EC2_sf"/>
</dbReference>
<evidence type="ECO:0000256" key="9">
    <source>
        <dbReference type="PIRSR" id="PIRSR002419-1"/>
    </source>
</evidence>
<evidence type="ECO:0000256" key="7">
    <source>
        <dbReference type="ARBA" id="ARBA00023157"/>
    </source>
</evidence>
<dbReference type="Gene3D" id="1.10.1450.10">
    <property type="entry name" value="Tetraspanin"/>
    <property type="match status" value="1"/>
</dbReference>
<dbReference type="GO" id="GO:0005886">
    <property type="term" value="C:plasma membrane"/>
    <property type="evidence" value="ECO:0007669"/>
    <property type="project" value="UniProtKB-SubCell"/>
</dbReference>
<dbReference type="Pfam" id="PF00335">
    <property type="entry name" value="Tetraspanin"/>
    <property type="match status" value="1"/>
</dbReference>
<dbReference type="PANTHER" id="PTHR19282:SF261">
    <property type="entry name" value="TETRASPANIN-14"/>
    <property type="match status" value="1"/>
</dbReference>
<keyword evidence="4 10" id="KW-0812">Transmembrane</keyword>
<name>A0A401T2R1_CHIPU</name>
<evidence type="ECO:0000256" key="1">
    <source>
        <dbReference type="ARBA" id="ARBA00004651"/>
    </source>
</evidence>
<dbReference type="InterPro" id="IPR018503">
    <property type="entry name" value="Tetraspanin_CS"/>
</dbReference>
<evidence type="ECO:0000256" key="8">
    <source>
        <dbReference type="ARBA" id="ARBA00023180"/>
    </source>
</evidence>
<keyword evidence="7 9" id="KW-1015">Disulfide bond</keyword>
<dbReference type="PANTHER" id="PTHR19282">
    <property type="entry name" value="TETRASPANIN"/>
    <property type="match status" value="1"/>
</dbReference>
<keyword evidence="6 10" id="KW-0472">Membrane</keyword>
<feature type="transmembrane region" description="Helical" evidence="10">
    <location>
        <begin position="234"/>
        <end position="255"/>
    </location>
</feature>
<protein>
    <recommendedName>
        <fullName evidence="10">Tetraspanin</fullName>
    </recommendedName>
</protein>
<dbReference type="SUPFAM" id="SSF48652">
    <property type="entry name" value="Tetraspanin"/>
    <property type="match status" value="1"/>
</dbReference>
<dbReference type="PRINTS" id="PR00259">
    <property type="entry name" value="TMFOUR"/>
</dbReference>
<feature type="disulfide bond" evidence="9">
    <location>
        <begin position="152"/>
        <end position="185"/>
    </location>
</feature>
<evidence type="ECO:0000313" key="11">
    <source>
        <dbReference type="EMBL" id="GCC36945.1"/>
    </source>
</evidence>
<evidence type="ECO:0000256" key="10">
    <source>
        <dbReference type="RuleBase" id="RU361218"/>
    </source>
</evidence>
<evidence type="ECO:0000256" key="4">
    <source>
        <dbReference type="ARBA" id="ARBA00022692"/>
    </source>
</evidence>
<comment type="similarity">
    <text evidence="2 10">Belongs to the tetraspanin (TM4SF) family.</text>
</comment>
<dbReference type="OMA" id="ANEPNDW"/>
<comment type="caution">
    <text evidence="11">The sequence shown here is derived from an EMBL/GenBank/DDBJ whole genome shotgun (WGS) entry which is preliminary data.</text>
</comment>
<evidence type="ECO:0000256" key="2">
    <source>
        <dbReference type="ARBA" id="ARBA00006840"/>
    </source>
</evidence>
<gene>
    <name evidence="11" type="ORF">chiPu_0015445</name>
</gene>
<dbReference type="InterPro" id="IPR018499">
    <property type="entry name" value="Tetraspanin/Peripherin"/>
</dbReference>
<feature type="transmembrane region" description="Helical" evidence="10">
    <location>
        <begin position="90"/>
        <end position="114"/>
    </location>
</feature>
<dbReference type="PIRSF" id="PIRSF002419">
    <property type="entry name" value="Tetraspanin"/>
    <property type="match status" value="1"/>
</dbReference>
<proteinExistence type="inferred from homology"/>
<keyword evidence="12" id="KW-1185">Reference proteome</keyword>
<accession>A0A401T2R1</accession>
<dbReference type="STRING" id="137246.A0A401T2R1"/>
<dbReference type="OrthoDB" id="2014092at2759"/>
<dbReference type="InterPro" id="IPR000301">
    <property type="entry name" value="Tetraspanin_animals"/>
</dbReference>
<evidence type="ECO:0000256" key="3">
    <source>
        <dbReference type="ARBA" id="ARBA00022475"/>
    </source>
</evidence>
<feature type="transmembrane region" description="Helical" evidence="10">
    <location>
        <begin position="61"/>
        <end position="83"/>
    </location>
</feature>
<reference evidence="11 12" key="1">
    <citation type="journal article" date="2018" name="Nat. Ecol. Evol.">
        <title>Shark genomes provide insights into elasmobranch evolution and the origin of vertebrates.</title>
        <authorList>
            <person name="Hara Y"/>
            <person name="Yamaguchi K"/>
            <person name="Onimaru K"/>
            <person name="Kadota M"/>
            <person name="Koyanagi M"/>
            <person name="Keeley SD"/>
            <person name="Tatsumi K"/>
            <person name="Tanaka K"/>
            <person name="Motone F"/>
            <person name="Kageyama Y"/>
            <person name="Nozu R"/>
            <person name="Adachi N"/>
            <person name="Nishimura O"/>
            <person name="Nakagawa R"/>
            <person name="Tanegashima C"/>
            <person name="Kiyatake I"/>
            <person name="Matsumoto R"/>
            <person name="Murakumo K"/>
            <person name="Nishida K"/>
            <person name="Terakita A"/>
            <person name="Kuratani S"/>
            <person name="Sato K"/>
            <person name="Hyodo S Kuraku.S."/>
        </authorList>
    </citation>
    <scope>NUCLEOTIDE SEQUENCE [LARGE SCALE GENOMIC DNA]</scope>
</reference>
<feature type="transmembrane region" description="Helical" evidence="10">
    <location>
        <begin position="20"/>
        <end position="41"/>
    </location>
</feature>
<dbReference type="EMBL" id="BEZZ01000916">
    <property type="protein sequence ID" value="GCC36945.1"/>
    <property type="molecule type" value="Genomic_DNA"/>
</dbReference>
<keyword evidence="8" id="KW-0325">Glycoprotein</keyword>
<keyword evidence="5 10" id="KW-1133">Transmembrane helix</keyword>